<evidence type="ECO:0000256" key="4">
    <source>
        <dbReference type="ARBA" id="ARBA00022989"/>
    </source>
</evidence>
<dbReference type="OrthoDB" id="10267969at2759"/>
<evidence type="ECO:0000256" key="3">
    <source>
        <dbReference type="ARBA" id="ARBA00022692"/>
    </source>
</evidence>
<evidence type="ECO:0000313" key="8">
    <source>
        <dbReference type="EMBL" id="CAA2964632.1"/>
    </source>
</evidence>
<dbReference type="Gramene" id="OE9A016083T1">
    <property type="protein sequence ID" value="OE9A016083C1"/>
    <property type="gene ID" value="OE9A016083"/>
</dbReference>
<reference evidence="8 9" key="1">
    <citation type="submission" date="2019-12" db="EMBL/GenBank/DDBJ databases">
        <authorList>
            <person name="Alioto T."/>
            <person name="Alioto T."/>
            <person name="Gomez Garrido J."/>
        </authorList>
    </citation>
    <scope>NUCLEOTIDE SEQUENCE [LARGE SCALE GENOMIC DNA]</scope>
</reference>
<comment type="subcellular location">
    <subcellularLocation>
        <location evidence="1">Membrane</location>
        <topology evidence="1">Multi-pass membrane protein</topology>
    </subcellularLocation>
</comment>
<dbReference type="AlphaFoldDB" id="A0A8S0QFX3"/>
<accession>A0A8S0QFX3</accession>
<dbReference type="InterPro" id="IPR029044">
    <property type="entry name" value="Nucleotide-diphossugar_trans"/>
</dbReference>
<dbReference type="PANTHER" id="PTHR11266">
    <property type="entry name" value="PEROXISOMAL MEMBRANE PROTEIN 2, PXMP2 MPV17"/>
    <property type="match status" value="1"/>
</dbReference>
<comment type="similarity">
    <text evidence="2 6">Belongs to the peroxisomal membrane protein PXMP2/4 family.</text>
</comment>
<keyword evidence="9" id="KW-1185">Reference proteome</keyword>
<dbReference type="EMBL" id="CACTIH010001826">
    <property type="protein sequence ID" value="CAA2964632.1"/>
    <property type="molecule type" value="Genomic_DNA"/>
</dbReference>
<dbReference type="SUPFAM" id="SSF53448">
    <property type="entry name" value="Nucleotide-diphospho-sugar transferases"/>
    <property type="match status" value="1"/>
</dbReference>
<keyword evidence="4 6" id="KW-1133">Transmembrane helix</keyword>
<keyword evidence="5 6" id="KW-0472">Membrane</keyword>
<name>A0A8S0QFX3_OLEEU</name>
<evidence type="ECO:0000256" key="1">
    <source>
        <dbReference type="ARBA" id="ARBA00004141"/>
    </source>
</evidence>
<evidence type="ECO:0000259" key="7">
    <source>
        <dbReference type="Pfam" id="PF00535"/>
    </source>
</evidence>
<protein>
    <submittedName>
        <fullName evidence="8">Peroxisomal membrane PMP22-like</fullName>
    </submittedName>
</protein>
<gene>
    <name evidence="8" type="ORF">OLEA9_A016083</name>
</gene>
<comment type="caution">
    <text evidence="8">The sequence shown here is derived from an EMBL/GenBank/DDBJ whole genome shotgun (WGS) entry which is preliminary data.</text>
</comment>
<dbReference type="InterPro" id="IPR001173">
    <property type="entry name" value="Glyco_trans_2-like"/>
</dbReference>
<evidence type="ECO:0000256" key="6">
    <source>
        <dbReference type="RuleBase" id="RU363053"/>
    </source>
</evidence>
<dbReference type="Pfam" id="PF00535">
    <property type="entry name" value="Glycos_transf_2"/>
    <property type="match status" value="1"/>
</dbReference>
<dbReference type="GO" id="GO:0005737">
    <property type="term" value="C:cytoplasm"/>
    <property type="evidence" value="ECO:0007669"/>
    <property type="project" value="TreeGrafter"/>
</dbReference>
<dbReference type="Proteomes" id="UP000594638">
    <property type="component" value="Unassembled WGS sequence"/>
</dbReference>
<evidence type="ECO:0000256" key="5">
    <source>
        <dbReference type="ARBA" id="ARBA00023136"/>
    </source>
</evidence>
<dbReference type="PANTHER" id="PTHR11266:SF86">
    <property type="entry name" value="PEROXISOMAL MEMBRANE PROTEIN PMP22"/>
    <property type="match status" value="1"/>
</dbReference>
<feature type="transmembrane region" description="Helical" evidence="6">
    <location>
        <begin position="131"/>
        <end position="149"/>
    </location>
</feature>
<feature type="transmembrane region" description="Helical" evidence="6">
    <location>
        <begin position="44"/>
        <end position="66"/>
    </location>
</feature>
<organism evidence="8 9">
    <name type="scientific">Olea europaea subsp. europaea</name>
    <dbReference type="NCBI Taxonomy" id="158383"/>
    <lineage>
        <taxon>Eukaryota</taxon>
        <taxon>Viridiplantae</taxon>
        <taxon>Streptophyta</taxon>
        <taxon>Embryophyta</taxon>
        <taxon>Tracheophyta</taxon>
        <taxon>Spermatophyta</taxon>
        <taxon>Magnoliopsida</taxon>
        <taxon>eudicotyledons</taxon>
        <taxon>Gunneridae</taxon>
        <taxon>Pentapetalae</taxon>
        <taxon>asterids</taxon>
        <taxon>lamiids</taxon>
        <taxon>Lamiales</taxon>
        <taxon>Oleaceae</taxon>
        <taxon>Oleeae</taxon>
        <taxon>Olea</taxon>
    </lineage>
</organism>
<evidence type="ECO:0000256" key="2">
    <source>
        <dbReference type="ARBA" id="ARBA00006824"/>
    </source>
</evidence>
<dbReference type="Gene3D" id="3.90.550.10">
    <property type="entry name" value="Spore Coat Polysaccharide Biosynthesis Protein SpsA, Chain A"/>
    <property type="match status" value="1"/>
</dbReference>
<dbReference type="InterPro" id="IPR007248">
    <property type="entry name" value="Mpv17_PMP22"/>
</dbReference>
<sequence>MGLMMSGYALLLIIQEILNWDFADDNYGNDQKLTGIQKLQLRRLLLKVIFGAAYLGLLGHFFHVLLDKVLKGRKDTKTVAKKVLVEQLTWSPWNNLFFMIYYEFVVEGEKTLDHVKSKIKKEYPLCSIRHGLRDIILFLLFFWPVVGWVNRQYLPLQLRVIVQIVVACFWDVDFEIILVDDGSPDGTQDVVKQLQQLYGENHILLRP</sequence>
<feature type="domain" description="Glycosyltransferase 2-like" evidence="7">
    <location>
        <begin position="173"/>
        <end position="205"/>
    </location>
</feature>
<dbReference type="GO" id="GO:0016020">
    <property type="term" value="C:membrane"/>
    <property type="evidence" value="ECO:0007669"/>
    <property type="project" value="UniProtKB-SubCell"/>
</dbReference>
<proteinExistence type="inferred from homology"/>
<evidence type="ECO:0000313" key="9">
    <source>
        <dbReference type="Proteomes" id="UP000594638"/>
    </source>
</evidence>
<keyword evidence="3 6" id="KW-0812">Transmembrane</keyword>